<reference evidence="1" key="2">
    <citation type="submission" date="2014-07" db="EMBL/GenBank/DDBJ databases">
        <authorList>
            <person name="Hull J."/>
        </authorList>
    </citation>
    <scope>NUCLEOTIDE SEQUENCE</scope>
</reference>
<keyword evidence="1" id="KW-0240">DNA-directed RNA polymerase</keyword>
<protein>
    <submittedName>
        <fullName evidence="1">Bifunctional DNA-directed RNA polymerase subunit beta-beta</fullName>
    </submittedName>
</protein>
<proteinExistence type="predicted"/>
<feature type="non-terminal residue" evidence="1">
    <location>
        <position position="1"/>
    </location>
</feature>
<gene>
    <name evidence="1" type="primary">rpoBC_1</name>
    <name evidence="1" type="ORF">CM83_303</name>
</gene>
<reference evidence="1" key="1">
    <citation type="journal article" date="2014" name="PLoS ONE">
        <title>Transcriptome-Based Identification of ABC Transporters in the Western Tarnished Plant Bug Lygus hesperus.</title>
        <authorList>
            <person name="Hull J.J."/>
            <person name="Chaney K."/>
            <person name="Geib S.M."/>
            <person name="Fabrick J.A."/>
            <person name="Brent C.S."/>
            <person name="Walsh D."/>
            <person name="Lavine L.C."/>
        </authorList>
    </citation>
    <scope>NUCLEOTIDE SEQUENCE</scope>
</reference>
<accession>A0A0A9Y1B7</accession>
<dbReference type="GO" id="GO:0000428">
    <property type="term" value="C:DNA-directed RNA polymerase complex"/>
    <property type="evidence" value="ECO:0007669"/>
    <property type="project" value="UniProtKB-KW"/>
</dbReference>
<name>A0A0A9Y1B7_LYGHE</name>
<sequence length="115" mass="12672">TASSTLQEFLMTVPPLAGTPSSDKEQMAGPIRCFQQSHGDHVPKVSLATMTSSKLAILFKIGCLARGQNRYHLTPNFQMKNIGGNAHYTQIRYLVLEVIIREGINGSLNKNKEIT</sequence>
<organism evidence="1">
    <name type="scientific">Lygus hesperus</name>
    <name type="common">Western plant bug</name>
    <dbReference type="NCBI Taxonomy" id="30085"/>
    <lineage>
        <taxon>Eukaryota</taxon>
        <taxon>Metazoa</taxon>
        <taxon>Ecdysozoa</taxon>
        <taxon>Arthropoda</taxon>
        <taxon>Hexapoda</taxon>
        <taxon>Insecta</taxon>
        <taxon>Pterygota</taxon>
        <taxon>Neoptera</taxon>
        <taxon>Paraneoptera</taxon>
        <taxon>Hemiptera</taxon>
        <taxon>Heteroptera</taxon>
        <taxon>Panheteroptera</taxon>
        <taxon>Cimicomorpha</taxon>
        <taxon>Miridae</taxon>
        <taxon>Mirini</taxon>
        <taxon>Lygus</taxon>
    </lineage>
</organism>
<dbReference type="AlphaFoldDB" id="A0A0A9Y1B7"/>
<dbReference type="EMBL" id="GBHO01020299">
    <property type="protein sequence ID" value="JAG23305.1"/>
    <property type="molecule type" value="Transcribed_RNA"/>
</dbReference>
<keyword evidence="1" id="KW-0804">Transcription</keyword>
<evidence type="ECO:0000313" key="1">
    <source>
        <dbReference type="EMBL" id="JAG23305.1"/>
    </source>
</evidence>